<gene>
    <name evidence="3" type="ORF">ACFOD3_19565</name>
</gene>
<dbReference type="EC" id="3.5.1.1" evidence="3"/>
<dbReference type="Proteomes" id="UP001595420">
    <property type="component" value="Unassembled WGS sequence"/>
</dbReference>
<proteinExistence type="predicted"/>
<dbReference type="GO" id="GO:0004067">
    <property type="term" value="F:asparaginase activity"/>
    <property type="evidence" value="ECO:0007669"/>
    <property type="project" value="UniProtKB-EC"/>
</dbReference>
<name>A0ABV7BWI6_9PROT</name>
<dbReference type="PROSITE" id="PS51732">
    <property type="entry name" value="ASN_GLN_ASE_3"/>
    <property type="match status" value="1"/>
</dbReference>
<accession>A0ABV7BWI6</accession>
<dbReference type="InterPro" id="IPR040919">
    <property type="entry name" value="Asparaginase_C"/>
</dbReference>
<dbReference type="InterPro" id="IPR027473">
    <property type="entry name" value="L-asparaginase_C"/>
</dbReference>
<keyword evidence="4" id="KW-1185">Reference proteome</keyword>
<dbReference type="InterPro" id="IPR037152">
    <property type="entry name" value="L-asparaginase_N_sf"/>
</dbReference>
<reference evidence="4" key="1">
    <citation type="journal article" date="2019" name="Int. J. Syst. Evol. Microbiol.">
        <title>The Global Catalogue of Microorganisms (GCM) 10K type strain sequencing project: providing services to taxonomists for standard genome sequencing and annotation.</title>
        <authorList>
            <consortium name="The Broad Institute Genomics Platform"/>
            <consortium name="The Broad Institute Genome Sequencing Center for Infectious Disease"/>
            <person name="Wu L."/>
            <person name="Ma J."/>
        </authorList>
    </citation>
    <scope>NUCLEOTIDE SEQUENCE [LARGE SCALE GENOMIC DNA]</scope>
    <source>
        <strain evidence="4">CGMCC 1.16855</strain>
    </source>
</reference>
<dbReference type="PIRSF" id="PIRSF500176">
    <property type="entry name" value="L_ASNase"/>
    <property type="match status" value="1"/>
</dbReference>
<dbReference type="Pfam" id="PF17763">
    <property type="entry name" value="Asparaginase_C"/>
    <property type="match status" value="1"/>
</dbReference>
<dbReference type="SMART" id="SM00870">
    <property type="entry name" value="Asparaginase"/>
    <property type="match status" value="1"/>
</dbReference>
<evidence type="ECO:0000313" key="3">
    <source>
        <dbReference type="EMBL" id="MFC3002111.1"/>
    </source>
</evidence>
<feature type="domain" description="Asparaginase/glutaminase C-terminal" evidence="2">
    <location>
        <begin position="206"/>
        <end position="319"/>
    </location>
</feature>
<evidence type="ECO:0000259" key="2">
    <source>
        <dbReference type="Pfam" id="PF17763"/>
    </source>
</evidence>
<dbReference type="Gene3D" id="3.40.50.40">
    <property type="match status" value="1"/>
</dbReference>
<evidence type="ECO:0000259" key="1">
    <source>
        <dbReference type="Pfam" id="PF00710"/>
    </source>
</evidence>
<dbReference type="PANTHER" id="PTHR11707">
    <property type="entry name" value="L-ASPARAGINASE"/>
    <property type="match status" value="1"/>
</dbReference>
<keyword evidence="3" id="KW-0378">Hydrolase</keyword>
<feature type="domain" description="L-asparaginase N-terminal" evidence="1">
    <location>
        <begin position="6"/>
        <end position="187"/>
    </location>
</feature>
<dbReference type="RefSeq" id="WP_216838197.1">
    <property type="nucleotide sequence ID" value="NZ_JAFNJS010000006.1"/>
</dbReference>
<dbReference type="InterPro" id="IPR027474">
    <property type="entry name" value="L-asparaginase_N"/>
</dbReference>
<dbReference type="InterPro" id="IPR006034">
    <property type="entry name" value="Asparaginase/glutaminase-like"/>
</dbReference>
<sequence length="323" mass="33466">MRRPRLFIISVGGAETGMPPEELGAALGSVVLPATVPAFAAIADVDSFALLHVPSASLSPAHLVDVAQRIEDALSTGCDGAVVIHGADTIEESAFILDLLIGRENPVVVAAMCCGGNGLAARQAARLAVAVAVAAAPEARGLGTMVVAKDEIHAARFAQLSHVRQGAAFVSPLAGPIGLIVEGRPRFWARVSRLPCFPAYDGPPRQVALLRWTMGDDGRWLRSLPMLGYAGAVIEGMGEGNVPMEAMRPLGELAARMPVVLASRSTTGLVVARGRPRADLDLLRLGLIPAGWLSGLKARLLLGVALRGGTGHAAAAAAFAHYQ</sequence>
<comment type="caution">
    <text evidence="3">The sequence shown here is derived from an EMBL/GenBank/DDBJ whole genome shotgun (WGS) entry which is preliminary data.</text>
</comment>
<dbReference type="Gene3D" id="3.40.50.1170">
    <property type="entry name" value="L-asparaginase, N-terminal domain"/>
    <property type="match status" value="1"/>
</dbReference>
<dbReference type="EMBL" id="JBHRSB010000006">
    <property type="protein sequence ID" value="MFC3002111.1"/>
    <property type="molecule type" value="Genomic_DNA"/>
</dbReference>
<dbReference type="PANTHER" id="PTHR11707:SF28">
    <property type="entry name" value="60 KDA LYSOPHOSPHOLIPASE"/>
    <property type="match status" value="1"/>
</dbReference>
<dbReference type="Pfam" id="PF00710">
    <property type="entry name" value="Asparaginase"/>
    <property type="match status" value="1"/>
</dbReference>
<dbReference type="PIRSF" id="PIRSF001220">
    <property type="entry name" value="L-ASNase_gatD"/>
    <property type="match status" value="1"/>
</dbReference>
<evidence type="ECO:0000313" key="4">
    <source>
        <dbReference type="Proteomes" id="UP001595420"/>
    </source>
</evidence>
<protein>
    <submittedName>
        <fullName evidence="3">Asparaginase domain-containing protein</fullName>
        <ecNumber evidence="3">3.5.1.1</ecNumber>
    </submittedName>
</protein>
<organism evidence="3 4">
    <name type="scientific">Falsiroseomonas tokyonensis</name>
    <dbReference type="NCBI Taxonomy" id="430521"/>
    <lineage>
        <taxon>Bacteria</taxon>
        <taxon>Pseudomonadati</taxon>
        <taxon>Pseudomonadota</taxon>
        <taxon>Alphaproteobacteria</taxon>
        <taxon>Acetobacterales</taxon>
        <taxon>Roseomonadaceae</taxon>
        <taxon>Falsiroseomonas</taxon>
    </lineage>
</organism>